<evidence type="ECO:0000259" key="1">
    <source>
        <dbReference type="PROSITE" id="PS50878"/>
    </source>
</evidence>
<dbReference type="Proteomes" id="UP001314205">
    <property type="component" value="Unassembled WGS sequence"/>
</dbReference>
<reference evidence="2 3" key="1">
    <citation type="submission" date="2023-11" db="EMBL/GenBank/DDBJ databases">
        <authorList>
            <person name="Hedman E."/>
            <person name="Englund M."/>
            <person name="Stromberg M."/>
            <person name="Nyberg Akerstrom W."/>
            <person name="Nylinder S."/>
            <person name="Jareborg N."/>
            <person name="Kallberg Y."/>
            <person name="Kronander E."/>
        </authorList>
    </citation>
    <scope>NUCLEOTIDE SEQUENCE [LARGE SCALE GENOMIC DNA]</scope>
</reference>
<proteinExistence type="predicted"/>
<evidence type="ECO:0000313" key="2">
    <source>
        <dbReference type="EMBL" id="CAK1577919.1"/>
    </source>
</evidence>
<dbReference type="PROSITE" id="PS50878">
    <property type="entry name" value="RT_POL"/>
    <property type="match status" value="1"/>
</dbReference>
<dbReference type="AlphaFoldDB" id="A0AAV1K5X6"/>
<feature type="domain" description="Reverse transcriptase" evidence="1">
    <location>
        <begin position="1"/>
        <end position="92"/>
    </location>
</feature>
<comment type="caution">
    <text evidence="2">The sequence shown here is derived from an EMBL/GenBank/DDBJ whole genome shotgun (WGS) entry which is preliminary data.</text>
</comment>
<name>A0AAV1K5X6_9NEOP</name>
<dbReference type="PANTHER" id="PTHR33332">
    <property type="entry name" value="REVERSE TRANSCRIPTASE DOMAIN-CONTAINING PROTEIN"/>
    <property type="match status" value="1"/>
</dbReference>
<organism evidence="2 3">
    <name type="scientific">Parnassius mnemosyne</name>
    <name type="common">clouded apollo</name>
    <dbReference type="NCBI Taxonomy" id="213953"/>
    <lineage>
        <taxon>Eukaryota</taxon>
        <taxon>Metazoa</taxon>
        <taxon>Ecdysozoa</taxon>
        <taxon>Arthropoda</taxon>
        <taxon>Hexapoda</taxon>
        <taxon>Insecta</taxon>
        <taxon>Pterygota</taxon>
        <taxon>Neoptera</taxon>
        <taxon>Endopterygota</taxon>
        <taxon>Lepidoptera</taxon>
        <taxon>Glossata</taxon>
        <taxon>Ditrysia</taxon>
        <taxon>Papilionoidea</taxon>
        <taxon>Papilionidae</taxon>
        <taxon>Parnassiinae</taxon>
        <taxon>Parnassini</taxon>
        <taxon>Parnassius</taxon>
        <taxon>Driopa</taxon>
    </lineage>
</organism>
<keyword evidence="3" id="KW-1185">Reference proteome</keyword>
<protein>
    <recommendedName>
        <fullName evidence="1">Reverse transcriptase domain-containing protein</fullName>
    </recommendedName>
</protein>
<gene>
    <name evidence="2" type="ORF">PARMNEM_LOCUS81</name>
</gene>
<sequence>MYADDLQIYTQSSLEDLSKSVDTINADLTCISNWSGMSKRYGLTINPKKTQAIIIGSSRLIRKIDWSSLPPILLDCTQIPYSNKVKNLGLYLDSCMSWTSQINEVSRKMFAALSSLRRLRNFLPTVTKVTLAQSLLLPILDYADICYLDITEEQLNKLERIQNLCIRFIFGLRKYDHISEFRKQLKWLPIRLRRNTHILSTLYSVLFNPSTPHYLKDRFQYLSLTHNRFLRSSVNLSLSTPSHSSSFFKKSFTVTAVRLWNSLPLHIRRAQSLHSFKCLVKSYYLERY</sequence>
<accession>A0AAV1K5X6</accession>
<dbReference type="EMBL" id="CAVLGL010000001">
    <property type="protein sequence ID" value="CAK1577919.1"/>
    <property type="molecule type" value="Genomic_DNA"/>
</dbReference>
<dbReference type="InterPro" id="IPR000477">
    <property type="entry name" value="RT_dom"/>
</dbReference>
<evidence type="ECO:0000313" key="3">
    <source>
        <dbReference type="Proteomes" id="UP001314205"/>
    </source>
</evidence>